<reference evidence="1 2" key="1">
    <citation type="submission" date="2015-06" db="EMBL/GenBank/DDBJ databases">
        <title>Draft genome of the moderately acidophilic sulfate reducer Candidatus Desulfosporosinus acididurans strain M1.</title>
        <authorList>
            <person name="Poehlein A."/>
            <person name="Petzsch P."/>
            <person name="Johnson B.D."/>
            <person name="Schloemann M."/>
            <person name="Daniel R."/>
            <person name="Muehling M."/>
        </authorList>
    </citation>
    <scope>NUCLEOTIDE SEQUENCE [LARGE SCALE GENOMIC DNA]</scope>
    <source>
        <strain evidence="1 2">M1</strain>
    </source>
</reference>
<keyword evidence="2" id="KW-1185">Reference proteome</keyword>
<dbReference type="RefSeq" id="WP_047810191.1">
    <property type="nucleotide sequence ID" value="NZ_LDZY01000007.1"/>
</dbReference>
<dbReference type="Proteomes" id="UP000036356">
    <property type="component" value="Unassembled WGS sequence"/>
</dbReference>
<accession>A0A0J1FQC8</accession>
<gene>
    <name evidence="1" type="ORF">DEAC_c23350</name>
</gene>
<dbReference type="EMBL" id="LDZY01000007">
    <property type="protein sequence ID" value="KLU65705.1"/>
    <property type="molecule type" value="Genomic_DNA"/>
</dbReference>
<organism evidence="1 2">
    <name type="scientific">Desulfosporosinus acididurans</name>
    <dbReference type="NCBI Taxonomy" id="476652"/>
    <lineage>
        <taxon>Bacteria</taxon>
        <taxon>Bacillati</taxon>
        <taxon>Bacillota</taxon>
        <taxon>Clostridia</taxon>
        <taxon>Eubacteriales</taxon>
        <taxon>Desulfitobacteriaceae</taxon>
        <taxon>Desulfosporosinus</taxon>
    </lineage>
</organism>
<protein>
    <submittedName>
        <fullName evidence="1">Uncharacterized protein</fullName>
    </submittedName>
</protein>
<dbReference type="AlphaFoldDB" id="A0A0J1FQC8"/>
<name>A0A0J1FQC8_9FIRM</name>
<evidence type="ECO:0000313" key="1">
    <source>
        <dbReference type="EMBL" id="KLU65705.1"/>
    </source>
</evidence>
<dbReference type="STRING" id="476652.DEAC_c23350"/>
<dbReference type="PATRIC" id="fig|476652.3.peg.2425"/>
<proteinExistence type="predicted"/>
<comment type="caution">
    <text evidence="1">The sequence shown here is derived from an EMBL/GenBank/DDBJ whole genome shotgun (WGS) entry which is preliminary data.</text>
</comment>
<sequence length="121" mass="14303">MKKTSFLFVEELQRANRIYGPSFASPHEGYAIMREELEELWEEIKKKRPDKLRMMEEAIQVGAMAMKFIQSLDHWSWLGLKMSAQELKCLQCRYRVITSDILADLESDPCLTCNKLNQWKE</sequence>
<evidence type="ECO:0000313" key="2">
    <source>
        <dbReference type="Proteomes" id="UP000036356"/>
    </source>
</evidence>